<sequence length="605" mass="69095">MSLDCEQDEVLSREVETVISIFPGIVRQEADVLKVTIKTELTNPIEVVFVEDEFIQRPYKDKKSAFLTTLSDITLDIPTDPPLQDGELPDFVVHCDWIPPPVASEIIKEMLDEYDTSGGVGFVFSWVSYLSNIFSTFELSKIEIEKFTDFSVPHFKNYLGLPKHLQRALITFQIESDIKAFKEKNESVCNHCNKLKSCQHFVCGTKCGHFICDECATEKVINCNTTKTKCCCDVCGTEFTLFELVGHVDKSIIEEYNSTLIYLTLLEEDDIVVCPNCTAAIEIDPLDKKKERDVFCQHCQTAFSINKKPIKVVQPEQPDDENLSDDTSKYTPYNLQGKSDFSLFFKKNIDVITNFVQRSYSNYKNNYYFRGDLPLFFYMNPFFGDQNTPFKKLISSSFRQVLTQRDCMKKSCFMCWHGTWSYENATGIMQNGFDVRRRSGQAFGRGEYFGNDISVCYGYGSYLILTLVLEGPAVSTFSFGFVVDNKTTETYCLPLGFVTDDQKVIGSFKRVKIFQLRINTDLYEEINHPKIKRIKMKSKYSLVSRTGKSSNLSSKDSDTIGLILKSNCSSEVSCRLDIGECVINVKRKILTCDYDVFSVICNNQQ</sequence>
<dbReference type="GeneID" id="14891203"/>
<dbReference type="RefSeq" id="XP_004259039.1">
    <property type="nucleotide sequence ID" value="XM_004258991.1"/>
</dbReference>
<evidence type="ECO:0000313" key="5">
    <source>
        <dbReference type="Proteomes" id="UP000014680"/>
    </source>
</evidence>
<dbReference type="Proteomes" id="UP000014680">
    <property type="component" value="Unassembled WGS sequence"/>
</dbReference>
<dbReference type="KEGG" id="eiv:EIN_118720"/>
<dbReference type="VEuPathDB" id="AmoebaDB:EIN_118720"/>
<evidence type="ECO:0000256" key="1">
    <source>
        <dbReference type="ARBA" id="ARBA00022723"/>
    </source>
</evidence>
<keyword evidence="3" id="KW-0862">Zinc</keyword>
<protein>
    <recommendedName>
        <fullName evidence="6">RWD domain-containing protein</fullName>
    </recommendedName>
</protein>
<keyword evidence="1" id="KW-0479">Metal-binding</keyword>
<proteinExistence type="predicted"/>
<reference evidence="4 5" key="1">
    <citation type="submission" date="2012-10" db="EMBL/GenBank/DDBJ databases">
        <authorList>
            <person name="Zafar N."/>
            <person name="Inman J."/>
            <person name="Hall N."/>
            <person name="Lorenzi H."/>
            <person name="Caler E."/>
        </authorList>
    </citation>
    <scope>NUCLEOTIDE SEQUENCE [LARGE SCALE GENOMIC DNA]</scope>
    <source>
        <strain evidence="4 5">IP1</strain>
    </source>
</reference>
<dbReference type="OMA" id="ICDECAT"/>
<name>L7FMV6_ENTIV</name>
<dbReference type="PROSITE" id="PS00518">
    <property type="entry name" value="ZF_RING_1"/>
    <property type="match status" value="1"/>
</dbReference>
<accession>L7FMV6</accession>
<evidence type="ECO:0008006" key="6">
    <source>
        <dbReference type="Google" id="ProtNLM"/>
    </source>
</evidence>
<dbReference type="GO" id="GO:0008270">
    <property type="term" value="F:zinc ion binding"/>
    <property type="evidence" value="ECO:0007669"/>
    <property type="project" value="UniProtKB-KW"/>
</dbReference>
<dbReference type="EMBL" id="KB206391">
    <property type="protein sequence ID" value="ELP92268.1"/>
    <property type="molecule type" value="Genomic_DNA"/>
</dbReference>
<organism evidence="4 5">
    <name type="scientific">Entamoeba invadens IP1</name>
    <dbReference type="NCBI Taxonomy" id="370355"/>
    <lineage>
        <taxon>Eukaryota</taxon>
        <taxon>Amoebozoa</taxon>
        <taxon>Evosea</taxon>
        <taxon>Archamoebae</taxon>
        <taxon>Mastigamoebida</taxon>
        <taxon>Entamoebidae</taxon>
        <taxon>Entamoeba</taxon>
    </lineage>
</organism>
<evidence type="ECO:0000256" key="3">
    <source>
        <dbReference type="ARBA" id="ARBA00022833"/>
    </source>
</evidence>
<keyword evidence="2" id="KW-0863">Zinc-finger</keyword>
<gene>
    <name evidence="4" type="ORF">EIN_118720</name>
</gene>
<keyword evidence="5" id="KW-1185">Reference proteome</keyword>
<dbReference type="Gene3D" id="3.90.228.10">
    <property type="match status" value="1"/>
</dbReference>
<dbReference type="OrthoDB" id="31398at2759"/>
<evidence type="ECO:0000256" key="2">
    <source>
        <dbReference type="ARBA" id="ARBA00022771"/>
    </source>
</evidence>
<dbReference type="InterPro" id="IPR017907">
    <property type="entry name" value="Znf_RING_CS"/>
</dbReference>
<dbReference type="SUPFAM" id="SSF56399">
    <property type="entry name" value="ADP-ribosylation"/>
    <property type="match status" value="1"/>
</dbReference>
<evidence type="ECO:0000313" key="4">
    <source>
        <dbReference type="EMBL" id="ELP92268.1"/>
    </source>
</evidence>
<dbReference type="AlphaFoldDB" id="L7FMV6"/>